<dbReference type="InterPro" id="IPR036291">
    <property type="entry name" value="NAD(P)-bd_dom_sf"/>
</dbReference>
<evidence type="ECO:0000313" key="5">
    <source>
        <dbReference type="EMBL" id="PWI59092.1"/>
    </source>
</evidence>
<protein>
    <recommendedName>
        <fullName evidence="7">Oxidoreductase</fullName>
    </recommendedName>
</protein>
<dbReference type="Pfam" id="PF01408">
    <property type="entry name" value="GFO_IDH_MocA"/>
    <property type="match status" value="1"/>
</dbReference>
<gene>
    <name evidence="5" type="ORF">BM613_00275</name>
</gene>
<comment type="caution">
    <text evidence="5">The sequence shown here is derived from an EMBL/GenBank/DDBJ whole genome shotgun (WGS) entry which is preliminary data.</text>
</comment>
<evidence type="ECO:0000256" key="1">
    <source>
        <dbReference type="ARBA" id="ARBA00010928"/>
    </source>
</evidence>
<dbReference type="GO" id="GO:0016491">
    <property type="term" value="F:oxidoreductase activity"/>
    <property type="evidence" value="ECO:0007669"/>
    <property type="project" value="UniProtKB-KW"/>
</dbReference>
<reference evidence="5 6" key="1">
    <citation type="submission" date="2016-11" db="EMBL/GenBank/DDBJ databases">
        <title>Comparative genomics of Acidibacillus ferroxidans species.</title>
        <authorList>
            <person name="Oliveira G."/>
            <person name="Nunes G."/>
            <person name="Oliveira R."/>
            <person name="Araujo F."/>
            <person name="Salim A."/>
            <person name="Scholte L."/>
            <person name="Morais D."/>
            <person name="Nancucheo I."/>
            <person name="Johnson D.B."/>
            <person name="Grail B."/>
            <person name="Bittencourt J."/>
            <person name="Valadares R."/>
        </authorList>
    </citation>
    <scope>NUCLEOTIDE SEQUENCE [LARGE SCALE GENOMIC DNA]</scope>
    <source>
        <strain evidence="5 6">Y002</strain>
    </source>
</reference>
<proteinExistence type="inferred from homology"/>
<dbReference type="InterPro" id="IPR000683">
    <property type="entry name" value="Gfo/Idh/MocA-like_OxRdtase_N"/>
</dbReference>
<feature type="domain" description="GFO/IDH/MocA-like oxidoreductase" evidence="4">
    <location>
        <begin position="132"/>
        <end position="247"/>
    </location>
</feature>
<evidence type="ECO:0000313" key="6">
    <source>
        <dbReference type="Proteomes" id="UP000245380"/>
    </source>
</evidence>
<feature type="domain" description="Gfo/Idh/MocA-like oxidoreductase N-terminal" evidence="3">
    <location>
        <begin position="2"/>
        <end position="121"/>
    </location>
</feature>
<keyword evidence="2" id="KW-0560">Oxidoreductase</keyword>
<dbReference type="AlphaFoldDB" id="A0A2U3DCV0"/>
<dbReference type="RefSeq" id="WP_245926178.1">
    <property type="nucleotide sequence ID" value="NZ_MPDK01000001.1"/>
</dbReference>
<dbReference type="SUPFAM" id="SSF51735">
    <property type="entry name" value="NAD(P)-binding Rossmann-fold domains"/>
    <property type="match status" value="1"/>
</dbReference>
<evidence type="ECO:0000256" key="2">
    <source>
        <dbReference type="ARBA" id="ARBA00023002"/>
    </source>
</evidence>
<dbReference type="EMBL" id="MPDK01000001">
    <property type="protein sequence ID" value="PWI59092.1"/>
    <property type="molecule type" value="Genomic_DNA"/>
</dbReference>
<organism evidence="5 6">
    <name type="scientific">Sulfoacidibacillus thermotolerans</name>
    <name type="common">Acidibacillus sulfuroxidans</name>
    <dbReference type="NCBI Taxonomy" id="1765684"/>
    <lineage>
        <taxon>Bacteria</taxon>
        <taxon>Bacillati</taxon>
        <taxon>Bacillota</taxon>
        <taxon>Bacilli</taxon>
        <taxon>Bacillales</taxon>
        <taxon>Alicyclobacillaceae</taxon>
        <taxon>Sulfoacidibacillus</taxon>
    </lineage>
</organism>
<sequence length="326" mass="36383">MLNWGILGTAHIAETQLIPALHAASNARVVGVASRNRDKAQEYAKRNRILHSYDSYEQLLADPDIDAVYIPLPNGMHAYWTLQAARAGKHVLCEKPAALNAAEMREMATVCQENGVVFMEAFMYPFHPQWDRIEQLLAENRIGDLKIVNASFSFTLKNTADIRWDPLMGGGALYDVGCYCVHVARNVAKGEPVTQVQAAAQFRADGMVDESLVGNLRFANGMLAHFDCSFAAVERQFVEIVGSKGSVQVLFPFRPDKGTPTLLIRDESGETRETLSSEVNMYTRQVEHFAECVWLKQTPRITLHDSIQNLEIIDALYKAAGRKNKI</sequence>
<dbReference type="Pfam" id="PF22725">
    <property type="entry name" value="GFO_IDH_MocA_C3"/>
    <property type="match status" value="1"/>
</dbReference>
<dbReference type="Gene3D" id="3.40.50.720">
    <property type="entry name" value="NAD(P)-binding Rossmann-like Domain"/>
    <property type="match status" value="1"/>
</dbReference>
<dbReference type="PANTHER" id="PTHR22604">
    <property type="entry name" value="OXIDOREDUCTASES"/>
    <property type="match status" value="1"/>
</dbReference>
<dbReference type="SUPFAM" id="SSF55347">
    <property type="entry name" value="Glyceraldehyde-3-phosphate dehydrogenase-like, C-terminal domain"/>
    <property type="match status" value="1"/>
</dbReference>
<comment type="similarity">
    <text evidence="1">Belongs to the Gfo/Idh/MocA family.</text>
</comment>
<keyword evidence="6" id="KW-1185">Reference proteome</keyword>
<dbReference type="InterPro" id="IPR055170">
    <property type="entry name" value="GFO_IDH_MocA-like_dom"/>
</dbReference>
<evidence type="ECO:0000259" key="3">
    <source>
        <dbReference type="Pfam" id="PF01408"/>
    </source>
</evidence>
<evidence type="ECO:0000259" key="4">
    <source>
        <dbReference type="Pfam" id="PF22725"/>
    </source>
</evidence>
<dbReference type="Gene3D" id="3.30.360.10">
    <property type="entry name" value="Dihydrodipicolinate Reductase, domain 2"/>
    <property type="match status" value="1"/>
</dbReference>
<name>A0A2U3DCV0_SULT2</name>
<dbReference type="InterPro" id="IPR050984">
    <property type="entry name" value="Gfo/Idh/MocA_domain"/>
</dbReference>
<dbReference type="PANTHER" id="PTHR22604:SF105">
    <property type="entry name" value="TRANS-1,2-DIHYDROBENZENE-1,2-DIOL DEHYDROGENASE"/>
    <property type="match status" value="1"/>
</dbReference>
<accession>A0A2U3DCV0</accession>
<dbReference type="Proteomes" id="UP000245380">
    <property type="component" value="Unassembled WGS sequence"/>
</dbReference>
<evidence type="ECO:0008006" key="7">
    <source>
        <dbReference type="Google" id="ProtNLM"/>
    </source>
</evidence>
<dbReference type="GO" id="GO:0000166">
    <property type="term" value="F:nucleotide binding"/>
    <property type="evidence" value="ECO:0007669"/>
    <property type="project" value="InterPro"/>
</dbReference>